<evidence type="ECO:0000313" key="4">
    <source>
        <dbReference type="Proteomes" id="UP000274504"/>
    </source>
</evidence>
<dbReference type="Proteomes" id="UP000274504">
    <property type="component" value="Unassembled WGS sequence"/>
</dbReference>
<organism evidence="5">
    <name type="scientific">Hymenolepis diminuta</name>
    <name type="common">Rat tapeworm</name>
    <dbReference type="NCBI Taxonomy" id="6216"/>
    <lineage>
        <taxon>Eukaryota</taxon>
        <taxon>Metazoa</taxon>
        <taxon>Spiralia</taxon>
        <taxon>Lophotrochozoa</taxon>
        <taxon>Platyhelminthes</taxon>
        <taxon>Cestoda</taxon>
        <taxon>Eucestoda</taxon>
        <taxon>Cyclophyllidea</taxon>
        <taxon>Hymenolepididae</taxon>
        <taxon>Hymenolepis</taxon>
    </lineage>
</organism>
<dbReference type="WBParaSite" id="HDID_0000700701-mRNA-1">
    <property type="protein sequence ID" value="HDID_0000700701-mRNA-1"/>
    <property type="gene ID" value="HDID_0000700701"/>
</dbReference>
<dbReference type="AlphaFoldDB" id="A0A0R3SPT4"/>
<sequence>MEQMNLSKPDRNPEDCIKNVGEFHDEPSVGEIFTTWYARNRDVYENRMAGLPNETRINMLLRKFSRSDHDLYLVYPLPLSPKDLTFEETIEKREKGLRSPCYAGISLKLSLLDKNPDIKLHHLLDAYNNFRSLITDSNMIESNETRARQIKKRETDRSTENKPSS</sequence>
<evidence type="ECO:0000313" key="3">
    <source>
        <dbReference type="EMBL" id="VDL59323.1"/>
    </source>
</evidence>
<evidence type="ECO:0000313" key="5">
    <source>
        <dbReference type="WBParaSite" id="HDID_0000700701-mRNA-1"/>
    </source>
</evidence>
<name>A0A0R3SPT4_HYMDI</name>
<gene>
    <name evidence="3" type="ORF">HDID_LOCUS7005</name>
</gene>
<feature type="domain" description="DUF7083" evidence="2">
    <location>
        <begin position="18"/>
        <end position="92"/>
    </location>
</feature>
<dbReference type="OrthoDB" id="6276858at2759"/>
<dbReference type="Pfam" id="PF23309">
    <property type="entry name" value="DUF7083"/>
    <property type="match status" value="1"/>
</dbReference>
<dbReference type="InterPro" id="IPR055510">
    <property type="entry name" value="DUF7083"/>
</dbReference>
<proteinExistence type="predicted"/>
<feature type="region of interest" description="Disordered" evidence="1">
    <location>
        <begin position="144"/>
        <end position="165"/>
    </location>
</feature>
<reference evidence="3 4" key="2">
    <citation type="submission" date="2018-11" db="EMBL/GenBank/DDBJ databases">
        <authorList>
            <consortium name="Pathogen Informatics"/>
        </authorList>
    </citation>
    <scope>NUCLEOTIDE SEQUENCE [LARGE SCALE GENOMIC DNA]</scope>
</reference>
<evidence type="ECO:0000256" key="1">
    <source>
        <dbReference type="SAM" id="MobiDB-lite"/>
    </source>
</evidence>
<accession>A0A0R3SPT4</accession>
<reference evidence="5" key="1">
    <citation type="submission" date="2017-02" db="UniProtKB">
        <authorList>
            <consortium name="WormBaseParasite"/>
        </authorList>
    </citation>
    <scope>IDENTIFICATION</scope>
</reference>
<evidence type="ECO:0000259" key="2">
    <source>
        <dbReference type="Pfam" id="PF23309"/>
    </source>
</evidence>
<dbReference type="EMBL" id="UYSG01010895">
    <property type="protein sequence ID" value="VDL59323.1"/>
    <property type="molecule type" value="Genomic_DNA"/>
</dbReference>
<protein>
    <recommendedName>
        <fullName evidence="2">DUF7083 domain-containing protein</fullName>
    </recommendedName>
</protein>